<keyword evidence="2" id="KW-1185">Reference proteome</keyword>
<evidence type="ECO:0000313" key="2">
    <source>
        <dbReference type="Proteomes" id="UP000305398"/>
    </source>
</evidence>
<evidence type="ECO:0000313" key="1">
    <source>
        <dbReference type="EMBL" id="QDA60562.1"/>
    </source>
</evidence>
<dbReference type="KEGG" id="hyj:FHG12_10780"/>
<dbReference type="RefSeq" id="WP_139515738.1">
    <property type="nucleotide sequence ID" value="NZ_CP040896.1"/>
</dbReference>
<protein>
    <recommendedName>
        <fullName evidence="3">STAS/SEC14 domain-containing protein</fullName>
    </recommendedName>
</protein>
<name>A0A5B8A341_9BACT</name>
<sequence>MICQFASDVLRIHLHQQEGVLETEWLGSAKGEALRHALSETLRLARLYRVHGWIANHRQLGPITPADQDWIQEQYMPVFRLLPLQRFGLVYSGDPFGRLSIHNIMARAQGQLGCEVQQFALVEEARRWVLEAVAVR</sequence>
<reference evidence="1 2" key="1">
    <citation type="submission" date="2019-06" db="EMBL/GenBank/DDBJ databases">
        <authorList>
            <person name="Srinivasan S."/>
        </authorList>
    </citation>
    <scope>NUCLEOTIDE SEQUENCE [LARGE SCALE GENOMIC DNA]</scope>
    <source>
        <strain evidence="1 2">17J68-5</strain>
    </source>
</reference>
<dbReference type="EMBL" id="CP040896">
    <property type="protein sequence ID" value="QDA60562.1"/>
    <property type="molecule type" value="Genomic_DNA"/>
</dbReference>
<organism evidence="1 2">
    <name type="scientific">Hymenobacter jejuensis</name>
    <dbReference type="NCBI Taxonomy" id="2502781"/>
    <lineage>
        <taxon>Bacteria</taxon>
        <taxon>Pseudomonadati</taxon>
        <taxon>Bacteroidota</taxon>
        <taxon>Cytophagia</taxon>
        <taxon>Cytophagales</taxon>
        <taxon>Hymenobacteraceae</taxon>
        <taxon>Hymenobacter</taxon>
    </lineage>
</organism>
<evidence type="ECO:0008006" key="3">
    <source>
        <dbReference type="Google" id="ProtNLM"/>
    </source>
</evidence>
<dbReference type="OrthoDB" id="979415at2"/>
<dbReference type="Proteomes" id="UP000305398">
    <property type="component" value="Chromosome"/>
</dbReference>
<proteinExistence type="predicted"/>
<gene>
    <name evidence="1" type="ORF">FHG12_10780</name>
</gene>
<dbReference type="AlphaFoldDB" id="A0A5B8A341"/>
<accession>A0A5B8A341</accession>